<evidence type="ECO:0000256" key="6">
    <source>
        <dbReference type="HAMAP-Rule" id="MF_01848"/>
    </source>
</evidence>
<dbReference type="EMBL" id="MDGQ01000005">
    <property type="protein sequence ID" value="OEK05556.1"/>
    <property type="molecule type" value="Genomic_DNA"/>
</dbReference>
<keyword evidence="1 6" id="KW-0963">Cytoplasm</keyword>
<dbReference type="PANTHER" id="PTHR13393">
    <property type="entry name" value="SAM-DEPENDENT METHYLTRANSFERASE"/>
    <property type="match status" value="1"/>
</dbReference>
<comment type="function">
    <text evidence="6">Specifically methylates the adenine in position 1618 of 23S rRNA.</text>
</comment>
<keyword evidence="4 6" id="KW-0808">Transferase</keyword>
<dbReference type="SUPFAM" id="SSF53335">
    <property type="entry name" value="S-adenosyl-L-methionine-dependent methyltransferases"/>
    <property type="match status" value="1"/>
</dbReference>
<keyword evidence="3 6" id="KW-0489">Methyltransferase</keyword>
<keyword evidence="8" id="KW-1185">Reference proteome</keyword>
<keyword evidence="2 6" id="KW-0698">rRNA processing</keyword>
<comment type="caution">
    <text evidence="7">The sequence shown here is derived from an EMBL/GenBank/DDBJ whole genome shotgun (WGS) entry which is preliminary data.</text>
</comment>
<reference evidence="7 8" key="1">
    <citation type="submission" date="2016-08" db="EMBL/GenBank/DDBJ databases">
        <title>Draft genome of Fabibacter sp. strain SK-8.</title>
        <authorList>
            <person name="Wong S.-K."/>
            <person name="Hamasaki K."/>
            <person name="Yoshizawa S."/>
        </authorList>
    </citation>
    <scope>NUCLEOTIDE SEQUENCE [LARGE SCALE GENOMIC DNA]</scope>
    <source>
        <strain evidence="7 8">SK-8</strain>
    </source>
</reference>
<comment type="subcellular location">
    <subcellularLocation>
        <location evidence="6">Cytoplasm</location>
    </subcellularLocation>
</comment>
<evidence type="ECO:0000256" key="5">
    <source>
        <dbReference type="ARBA" id="ARBA00022691"/>
    </source>
</evidence>
<dbReference type="NCBIfam" id="NF008725">
    <property type="entry name" value="PRK11727.1"/>
    <property type="match status" value="1"/>
</dbReference>
<dbReference type="GO" id="GO:0070475">
    <property type="term" value="P:rRNA base methylation"/>
    <property type="evidence" value="ECO:0007669"/>
    <property type="project" value="TreeGrafter"/>
</dbReference>
<dbReference type="PIRSF" id="PIRSF029038">
    <property type="entry name" value="Mtase_YbiN_prd"/>
    <property type="match status" value="1"/>
</dbReference>
<dbReference type="GO" id="GO:0052907">
    <property type="term" value="F:23S rRNA (adenine(1618)-N(6))-methyltransferase activity"/>
    <property type="evidence" value="ECO:0007669"/>
    <property type="project" value="UniProtKB-EC"/>
</dbReference>
<evidence type="ECO:0000313" key="7">
    <source>
        <dbReference type="EMBL" id="OEK05556.1"/>
    </source>
</evidence>
<sequence length="308" mass="34663">MHPRNKHIGRYDLKKLAKAVQALKSKITLNVRKEETIDFSDPEAVKLLNAALLKVYYNVDQWDIPPGYLCPPIPGRADYIHYMADILRDSNNGQIPKGESVKCLDVGIGANAVYPIIGISTYGWSFIGSDIDPVSIKSVKRLMDHNAWLKNNLTVKTQPNAKDILYGILDHEEPVDLVICNPPFHASLQAAQEGTLRKVRNLTKSEVKEAKQNFGGQGSELWCEGGERQFVGTMIRESKNFGKSCFWFSSLVSKQSNLKAILEYLAIAKAVEVKTIPMSQGNKASRVVTWTFLTPEEQKVWKESRWRS</sequence>
<accession>A0A1E5T2I6</accession>
<comment type="catalytic activity">
    <reaction evidence="6">
        <text>adenosine(1618) in 23S rRNA + S-adenosyl-L-methionine = N(6)-methyladenosine(1618) in 23S rRNA + S-adenosyl-L-homocysteine + H(+)</text>
        <dbReference type="Rhea" id="RHEA:16497"/>
        <dbReference type="Rhea" id="RHEA-COMP:10229"/>
        <dbReference type="Rhea" id="RHEA-COMP:10231"/>
        <dbReference type="ChEBI" id="CHEBI:15378"/>
        <dbReference type="ChEBI" id="CHEBI:57856"/>
        <dbReference type="ChEBI" id="CHEBI:59789"/>
        <dbReference type="ChEBI" id="CHEBI:74411"/>
        <dbReference type="ChEBI" id="CHEBI:74449"/>
        <dbReference type="EC" id="2.1.1.181"/>
    </reaction>
</comment>
<keyword evidence="5 6" id="KW-0949">S-adenosyl-L-methionine</keyword>
<dbReference type="GO" id="GO:0003676">
    <property type="term" value="F:nucleic acid binding"/>
    <property type="evidence" value="ECO:0007669"/>
    <property type="project" value="InterPro"/>
</dbReference>
<dbReference type="EC" id="2.1.1.181" evidence="6"/>
<gene>
    <name evidence="6" type="primary">rlmF</name>
    <name evidence="7" type="ORF">BFP71_11530</name>
</gene>
<proteinExistence type="inferred from homology"/>
<dbReference type="GO" id="GO:0005737">
    <property type="term" value="C:cytoplasm"/>
    <property type="evidence" value="ECO:0007669"/>
    <property type="project" value="UniProtKB-SubCell"/>
</dbReference>
<name>A0A1E5T2I6_9BACT</name>
<dbReference type="Proteomes" id="UP000095552">
    <property type="component" value="Unassembled WGS sequence"/>
</dbReference>
<dbReference type="InterPro" id="IPR029063">
    <property type="entry name" value="SAM-dependent_MTases_sf"/>
</dbReference>
<dbReference type="Pfam" id="PF05971">
    <property type="entry name" value="Methyltransf_10"/>
    <property type="match status" value="1"/>
</dbReference>
<dbReference type="AlphaFoldDB" id="A0A1E5T2I6"/>
<evidence type="ECO:0000256" key="2">
    <source>
        <dbReference type="ARBA" id="ARBA00022552"/>
    </source>
</evidence>
<evidence type="ECO:0000313" key="8">
    <source>
        <dbReference type="Proteomes" id="UP000095552"/>
    </source>
</evidence>
<dbReference type="PROSITE" id="PS00092">
    <property type="entry name" value="N6_MTASE"/>
    <property type="match status" value="1"/>
</dbReference>
<protein>
    <recommendedName>
        <fullName evidence="6">Ribosomal RNA large subunit methyltransferase F</fullName>
        <ecNumber evidence="6">2.1.1.181</ecNumber>
    </recommendedName>
    <alternativeName>
        <fullName evidence="6">23S rRNA mA1618 methyltransferase</fullName>
    </alternativeName>
    <alternativeName>
        <fullName evidence="6">rRNA adenine N-6-methyltransferase</fullName>
    </alternativeName>
</protein>
<evidence type="ECO:0000256" key="3">
    <source>
        <dbReference type="ARBA" id="ARBA00022603"/>
    </source>
</evidence>
<dbReference type="InterPro" id="IPR002052">
    <property type="entry name" value="DNA_methylase_N6_adenine_CS"/>
</dbReference>
<dbReference type="InterPro" id="IPR016909">
    <property type="entry name" value="rRNA_lsu_MeTfrase_F"/>
</dbReference>
<dbReference type="HAMAP" id="MF_01848">
    <property type="entry name" value="23SrRNA_methyltr_F"/>
    <property type="match status" value="1"/>
</dbReference>
<organism evidence="7 8">
    <name type="scientific">Roseivirga misakiensis</name>
    <dbReference type="NCBI Taxonomy" id="1563681"/>
    <lineage>
        <taxon>Bacteria</taxon>
        <taxon>Pseudomonadati</taxon>
        <taxon>Bacteroidota</taxon>
        <taxon>Cytophagia</taxon>
        <taxon>Cytophagales</taxon>
        <taxon>Roseivirgaceae</taxon>
        <taxon>Roseivirga</taxon>
    </lineage>
</organism>
<dbReference type="CDD" id="cd02440">
    <property type="entry name" value="AdoMet_MTases"/>
    <property type="match status" value="1"/>
</dbReference>
<dbReference type="STRING" id="1563681.BFP71_11530"/>
<evidence type="ECO:0000256" key="4">
    <source>
        <dbReference type="ARBA" id="ARBA00022679"/>
    </source>
</evidence>
<dbReference type="Gene3D" id="3.40.50.150">
    <property type="entry name" value="Vaccinia Virus protein VP39"/>
    <property type="match status" value="1"/>
</dbReference>
<dbReference type="PANTHER" id="PTHR13393:SF0">
    <property type="entry name" value="RNA N6-ADENOSINE-METHYLTRANSFERASE METTL16"/>
    <property type="match status" value="1"/>
</dbReference>
<dbReference type="InterPro" id="IPR010286">
    <property type="entry name" value="METTL16/RlmF"/>
</dbReference>
<comment type="similarity">
    <text evidence="6">Belongs to the methyltransferase superfamily. METTL16/RlmF family.</text>
</comment>
<evidence type="ECO:0000256" key="1">
    <source>
        <dbReference type="ARBA" id="ARBA00022490"/>
    </source>
</evidence>